<evidence type="ECO:0000259" key="2">
    <source>
        <dbReference type="Pfam" id="PF25213"/>
    </source>
</evidence>
<dbReference type="Proteomes" id="UP000326302">
    <property type="component" value="Unassembled WGS sequence"/>
</dbReference>
<dbReference type="InterPro" id="IPR057527">
    <property type="entry name" value="HVO_A0261-like_N"/>
</dbReference>
<evidence type="ECO:0000313" key="3">
    <source>
        <dbReference type="EMBL" id="KAB7513064.1"/>
    </source>
</evidence>
<sequence length="259" mass="29105">MTEPLEAIEFLARSPNRVAVLRAVADEPHSRRALREETAASQPTLTRILRDFEENDWIRRTDEGYTATPLGGLLADGFADLLTVVETEQHLRDVAPWLPTDELDIGLTALHDAMITRPTTTDPSGPLKRALELTDDARDHRILSYALNRDMVERLHAATVKGTQQFEAVVTDATIEPLRDAPALWTQFRAVADSDTVTIRVADQPVSFAMGVADDTVYFLLRDDGEVLRALVESDDERVLRWAHDTFERYWETASPLDV</sequence>
<dbReference type="InterPro" id="IPR036388">
    <property type="entry name" value="WH-like_DNA-bd_sf"/>
</dbReference>
<dbReference type="Gene3D" id="1.10.10.10">
    <property type="entry name" value="Winged helix-like DNA-binding domain superfamily/Winged helix DNA-binding domain"/>
    <property type="match status" value="1"/>
</dbReference>
<dbReference type="InterPro" id="IPR011991">
    <property type="entry name" value="ArsR-like_HTH"/>
</dbReference>
<organism evidence="5 6">
    <name type="scientific">Halosegnis rubeus</name>
    <dbReference type="NCBI Taxonomy" id="2212850"/>
    <lineage>
        <taxon>Archaea</taxon>
        <taxon>Methanobacteriati</taxon>
        <taxon>Methanobacteriota</taxon>
        <taxon>Stenosarchaea group</taxon>
        <taxon>Halobacteria</taxon>
        <taxon>Halobacteriales</taxon>
        <taxon>Natronomonadaceae</taxon>
        <taxon>Halosegnis</taxon>
    </lineage>
</organism>
<keyword evidence="8" id="KW-1185">Reference proteome</keyword>
<accession>A0A5N5UE88</accession>
<dbReference type="Proteomes" id="UP000326207">
    <property type="component" value="Unassembled WGS sequence"/>
</dbReference>
<dbReference type="EMBL" id="QJOW01000007">
    <property type="protein sequence ID" value="KAB7513079.1"/>
    <property type="molecule type" value="Genomic_DNA"/>
</dbReference>
<evidence type="ECO:0000313" key="7">
    <source>
        <dbReference type="Proteomes" id="UP000326302"/>
    </source>
</evidence>
<evidence type="ECO:0000313" key="4">
    <source>
        <dbReference type="EMBL" id="KAB7513079.1"/>
    </source>
</evidence>
<dbReference type="Proteomes" id="UP000326865">
    <property type="component" value="Unassembled WGS sequence"/>
</dbReference>
<evidence type="ECO:0000313" key="8">
    <source>
        <dbReference type="Proteomes" id="UP000326865"/>
    </source>
</evidence>
<protein>
    <submittedName>
        <fullName evidence="5">ArsR family transcriptional regulator</fullName>
    </submittedName>
</protein>
<dbReference type="EMBL" id="QMDY01000006">
    <property type="protein sequence ID" value="KAB7516569.1"/>
    <property type="molecule type" value="Genomic_DNA"/>
</dbReference>
<accession>A0A5N5U3R1</accession>
<dbReference type="RefSeq" id="WP_152120923.1">
    <property type="nucleotide sequence ID" value="NZ_QJOW01000007.1"/>
</dbReference>
<dbReference type="InterPro" id="IPR013561">
    <property type="entry name" value="FilR1_middle_dom"/>
</dbReference>
<dbReference type="SUPFAM" id="SSF46785">
    <property type="entry name" value="Winged helix' DNA-binding domain"/>
    <property type="match status" value="1"/>
</dbReference>
<dbReference type="OrthoDB" id="330490at2157"/>
<reference evidence="6 7" key="1">
    <citation type="submission" date="2019-10" db="EMBL/GenBank/DDBJ databases">
        <title>Unraveling microbial dark matter from salterns through culturing: the case of the genus Halosegnis.</title>
        <authorList>
            <person name="Duran-Viseras A."/>
            <person name="Andrei A.-S."/>
            <person name="Vera-Gargallo B."/>
            <person name="Ghai R."/>
            <person name="Sanchez-Porro C."/>
            <person name="Ventosa A."/>
        </authorList>
    </citation>
    <scope>NUCLEOTIDE SEQUENCE [LARGE SCALE GENOMIC DNA]</scope>
    <source>
        <strain evidence="4 7">F17-44</strain>
        <strain evidence="3 8">F18-79</strain>
        <strain evidence="5 6">F19-13</strain>
    </source>
</reference>
<evidence type="ECO:0000313" key="5">
    <source>
        <dbReference type="EMBL" id="KAB7516569.1"/>
    </source>
</evidence>
<comment type="caution">
    <text evidence="5">The sequence shown here is derived from an EMBL/GenBank/DDBJ whole genome shotgun (WGS) entry which is preliminary data.</text>
</comment>
<proteinExistence type="predicted"/>
<feature type="domain" description="HVO-A0261-like N-terminal" evidence="2">
    <location>
        <begin position="6"/>
        <end position="89"/>
    </location>
</feature>
<accession>A0A5N5U3C7</accession>
<dbReference type="AlphaFoldDB" id="A0A5N5UE88"/>
<dbReference type="InterPro" id="IPR036390">
    <property type="entry name" value="WH_DNA-bd_sf"/>
</dbReference>
<dbReference type="Pfam" id="PF25213">
    <property type="entry name" value="HVO_A0261_N"/>
    <property type="match status" value="1"/>
</dbReference>
<feature type="domain" description="Methanogenesis regulatory protein FilR1 middle" evidence="1">
    <location>
        <begin position="123"/>
        <end position="252"/>
    </location>
</feature>
<name>A0A5N5UE88_9EURY</name>
<gene>
    <name evidence="3" type="ORF">DM867_11190</name>
    <name evidence="4" type="ORF">DMP03_12710</name>
    <name evidence="5" type="ORF">DP108_10595</name>
</gene>
<dbReference type="CDD" id="cd00090">
    <property type="entry name" value="HTH_ARSR"/>
    <property type="match status" value="1"/>
</dbReference>
<evidence type="ECO:0000313" key="6">
    <source>
        <dbReference type="Proteomes" id="UP000326207"/>
    </source>
</evidence>
<dbReference type="Pfam" id="PF08350">
    <property type="entry name" value="FilR1_middle"/>
    <property type="match status" value="1"/>
</dbReference>
<evidence type="ECO:0000259" key="1">
    <source>
        <dbReference type="Pfam" id="PF08350"/>
    </source>
</evidence>
<dbReference type="EMBL" id="QKKZ01000005">
    <property type="protein sequence ID" value="KAB7513064.1"/>
    <property type="molecule type" value="Genomic_DNA"/>
</dbReference>